<evidence type="ECO:0000256" key="9">
    <source>
        <dbReference type="SAM" id="SignalP"/>
    </source>
</evidence>
<protein>
    <submittedName>
        <fullName evidence="10">Cytochrome P450</fullName>
    </submittedName>
</protein>
<feature type="binding site" description="axial binding residue" evidence="7">
    <location>
        <position position="477"/>
    </location>
    <ligand>
        <name>heme</name>
        <dbReference type="ChEBI" id="CHEBI:30413"/>
    </ligand>
    <ligandPart>
        <name>Fe</name>
        <dbReference type="ChEBI" id="CHEBI:18248"/>
    </ligandPart>
</feature>
<dbReference type="PANTHER" id="PTHR24305">
    <property type="entry name" value="CYTOCHROME P450"/>
    <property type="match status" value="1"/>
</dbReference>
<dbReference type="AlphaFoldDB" id="A0A6A5U001"/>
<dbReference type="CDD" id="cd11061">
    <property type="entry name" value="CYP67-like"/>
    <property type="match status" value="1"/>
</dbReference>
<evidence type="ECO:0000256" key="2">
    <source>
        <dbReference type="ARBA" id="ARBA00010617"/>
    </source>
</evidence>
<evidence type="ECO:0000256" key="5">
    <source>
        <dbReference type="ARBA" id="ARBA00023004"/>
    </source>
</evidence>
<keyword evidence="11" id="KW-1185">Reference proteome</keyword>
<keyword evidence="8" id="KW-0812">Transmembrane</keyword>
<sequence>MALPLSLLSLAVAAGCSSHLCVFIRGEYHTKTPTIIRLCIVSVLITAFYQRNVAKSSSYVGNTALITCAYLLGLFVSMTVYRLFFHPLRGIPGPPLAKVTKLWHVCKVLDRRNHIFLHGIQKKYGNFVRTGPSEVTVYDAEAYNAISGPGTPCIKSVWYDMLHPLVAINSIREKEGYASRRRMWDQSFKVTALRRDVPVVIEYATKLLEGVKKAQGTPVVANEWFSRFTFSVMSDLAFAKKTEDLTDPSIDRNVAMIQSGMNVLGFVSPAPWLAQVLFSVPGAAQAWNRALSWTSNNMKDRLEADPEKRDVSSWLIEASRTNDGSVNTNDLYGDAFAVTVAGSHSTAATLIFLFYELARRPNVQAKLRSLVTPLADPLDVEALGHLPYLDACVDESLRLYPVLPTAGARQTKEKGITIAGHYIPPWTTIYAPRYSIGRLESCFEQPEDFIPERWTEKPGMVKDAKAHNPFTIGRHTCPGRLLGLIEIRIVLALLLSHFQVSLAPGKVNETRVVDQAKDNFTGDAGRLELIFTPLLVEGRE</sequence>
<dbReference type="GO" id="GO:0004497">
    <property type="term" value="F:monooxygenase activity"/>
    <property type="evidence" value="ECO:0007669"/>
    <property type="project" value="UniProtKB-KW"/>
</dbReference>
<dbReference type="Proteomes" id="UP000800035">
    <property type="component" value="Unassembled WGS sequence"/>
</dbReference>
<keyword evidence="9" id="KW-0732">Signal</keyword>
<comment type="similarity">
    <text evidence="2">Belongs to the cytochrome P450 family.</text>
</comment>
<dbReference type="InterPro" id="IPR036396">
    <property type="entry name" value="Cyt_P450_sf"/>
</dbReference>
<keyword evidence="7" id="KW-0349">Heme</keyword>
<keyword evidence="4" id="KW-0560">Oxidoreductase</keyword>
<dbReference type="Gene3D" id="1.10.630.10">
    <property type="entry name" value="Cytochrome P450"/>
    <property type="match status" value="1"/>
</dbReference>
<dbReference type="SUPFAM" id="SSF48264">
    <property type="entry name" value="Cytochrome P450"/>
    <property type="match status" value="1"/>
</dbReference>
<dbReference type="GO" id="GO:0020037">
    <property type="term" value="F:heme binding"/>
    <property type="evidence" value="ECO:0007669"/>
    <property type="project" value="InterPro"/>
</dbReference>
<keyword evidence="8" id="KW-1133">Transmembrane helix</keyword>
<dbReference type="PRINTS" id="PR00385">
    <property type="entry name" value="P450"/>
</dbReference>
<evidence type="ECO:0000256" key="7">
    <source>
        <dbReference type="PIRSR" id="PIRSR602401-1"/>
    </source>
</evidence>
<dbReference type="GO" id="GO:0016705">
    <property type="term" value="F:oxidoreductase activity, acting on paired donors, with incorporation or reduction of molecular oxygen"/>
    <property type="evidence" value="ECO:0007669"/>
    <property type="project" value="InterPro"/>
</dbReference>
<accession>A0A6A5U001</accession>
<gene>
    <name evidence="10" type="ORF">CC80DRAFT_492563</name>
</gene>
<comment type="cofactor">
    <cofactor evidence="1 7">
        <name>heme</name>
        <dbReference type="ChEBI" id="CHEBI:30413"/>
    </cofactor>
</comment>
<dbReference type="PRINTS" id="PR00463">
    <property type="entry name" value="EP450I"/>
</dbReference>
<organism evidence="10 11">
    <name type="scientific">Byssothecium circinans</name>
    <dbReference type="NCBI Taxonomy" id="147558"/>
    <lineage>
        <taxon>Eukaryota</taxon>
        <taxon>Fungi</taxon>
        <taxon>Dikarya</taxon>
        <taxon>Ascomycota</taxon>
        <taxon>Pezizomycotina</taxon>
        <taxon>Dothideomycetes</taxon>
        <taxon>Pleosporomycetidae</taxon>
        <taxon>Pleosporales</taxon>
        <taxon>Massarineae</taxon>
        <taxon>Massarinaceae</taxon>
        <taxon>Byssothecium</taxon>
    </lineage>
</organism>
<dbReference type="InterPro" id="IPR001128">
    <property type="entry name" value="Cyt_P450"/>
</dbReference>
<evidence type="ECO:0000256" key="4">
    <source>
        <dbReference type="ARBA" id="ARBA00023002"/>
    </source>
</evidence>
<keyword evidence="6" id="KW-0503">Monooxygenase</keyword>
<keyword evidence="3 7" id="KW-0479">Metal-binding</keyword>
<name>A0A6A5U001_9PLEO</name>
<dbReference type="OrthoDB" id="6692864at2759"/>
<dbReference type="Pfam" id="PF00067">
    <property type="entry name" value="p450"/>
    <property type="match status" value="1"/>
</dbReference>
<evidence type="ECO:0000313" key="10">
    <source>
        <dbReference type="EMBL" id="KAF1956306.1"/>
    </source>
</evidence>
<evidence type="ECO:0000256" key="8">
    <source>
        <dbReference type="SAM" id="Phobius"/>
    </source>
</evidence>
<dbReference type="InterPro" id="IPR002401">
    <property type="entry name" value="Cyt_P450_E_grp-I"/>
</dbReference>
<keyword evidence="8" id="KW-0472">Membrane</keyword>
<evidence type="ECO:0000256" key="1">
    <source>
        <dbReference type="ARBA" id="ARBA00001971"/>
    </source>
</evidence>
<proteinExistence type="inferred from homology"/>
<evidence type="ECO:0000256" key="3">
    <source>
        <dbReference type="ARBA" id="ARBA00022723"/>
    </source>
</evidence>
<feature type="transmembrane region" description="Helical" evidence="8">
    <location>
        <begin position="63"/>
        <end position="84"/>
    </location>
</feature>
<feature type="chain" id="PRO_5025689484" evidence="9">
    <location>
        <begin position="19"/>
        <end position="540"/>
    </location>
</feature>
<reference evidence="10" key="1">
    <citation type="journal article" date="2020" name="Stud. Mycol.">
        <title>101 Dothideomycetes genomes: a test case for predicting lifestyles and emergence of pathogens.</title>
        <authorList>
            <person name="Haridas S."/>
            <person name="Albert R."/>
            <person name="Binder M."/>
            <person name="Bloem J."/>
            <person name="Labutti K."/>
            <person name="Salamov A."/>
            <person name="Andreopoulos B."/>
            <person name="Baker S."/>
            <person name="Barry K."/>
            <person name="Bills G."/>
            <person name="Bluhm B."/>
            <person name="Cannon C."/>
            <person name="Castanera R."/>
            <person name="Culley D."/>
            <person name="Daum C."/>
            <person name="Ezra D."/>
            <person name="Gonzalez J."/>
            <person name="Henrissat B."/>
            <person name="Kuo A."/>
            <person name="Liang C."/>
            <person name="Lipzen A."/>
            <person name="Lutzoni F."/>
            <person name="Magnuson J."/>
            <person name="Mondo S."/>
            <person name="Nolan M."/>
            <person name="Ohm R."/>
            <person name="Pangilinan J."/>
            <person name="Park H.-J."/>
            <person name="Ramirez L."/>
            <person name="Alfaro M."/>
            <person name="Sun H."/>
            <person name="Tritt A."/>
            <person name="Yoshinaga Y."/>
            <person name="Zwiers L.-H."/>
            <person name="Turgeon B."/>
            <person name="Goodwin S."/>
            <person name="Spatafora J."/>
            <person name="Crous P."/>
            <person name="Grigoriev I."/>
        </authorList>
    </citation>
    <scope>NUCLEOTIDE SEQUENCE</scope>
    <source>
        <strain evidence="10">CBS 675.92</strain>
    </source>
</reference>
<evidence type="ECO:0000313" key="11">
    <source>
        <dbReference type="Proteomes" id="UP000800035"/>
    </source>
</evidence>
<evidence type="ECO:0000256" key="6">
    <source>
        <dbReference type="ARBA" id="ARBA00023033"/>
    </source>
</evidence>
<dbReference type="InterPro" id="IPR050121">
    <property type="entry name" value="Cytochrome_P450_monoxygenase"/>
</dbReference>
<keyword evidence="5 7" id="KW-0408">Iron</keyword>
<dbReference type="PANTHER" id="PTHR24305:SF187">
    <property type="entry name" value="P450, PUTATIVE (EUROFUNG)-RELATED"/>
    <property type="match status" value="1"/>
</dbReference>
<dbReference type="GO" id="GO:0005506">
    <property type="term" value="F:iron ion binding"/>
    <property type="evidence" value="ECO:0007669"/>
    <property type="project" value="InterPro"/>
</dbReference>
<feature type="signal peptide" evidence="9">
    <location>
        <begin position="1"/>
        <end position="18"/>
    </location>
</feature>
<dbReference type="EMBL" id="ML976992">
    <property type="protein sequence ID" value="KAF1956306.1"/>
    <property type="molecule type" value="Genomic_DNA"/>
</dbReference>